<reference evidence="1" key="1">
    <citation type="submission" date="2023-06" db="EMBL/GenBank/DDBJ databases">
        <title>Genome-scale phylogeny and comparative genomics of the fungal order Sordariales.</title>
        <authorList>
            <consortium name="Lawrence Berkeley National Laboratory"/>
            <person name="Hensen N."/>
            <person name="Bonometti L."/>
            <person name="Westerberg I."/>
            <person name="Brannstrom I.O."/>
            <person name="Guillou S."/>
            <person name="Cros-Aarteil S."/>
            <person name="Calhoun S."/>
            <person name="Haridas S."/>
            <person name="Kuo A."/>
            <person name="Mondo S."/>
            <person name="Pangilinan J."/>
            <person name="Riley R."/>
            <person name="Labutti K."/>
            <person name="Andreopoulos B."/>
            <person name="Lipzen A."/>
            <person name="Chen C."/>
            <person name="Yanf M."/>
            <person name="Daum C."/>
            <person name="Ng V."/>
            <person name="Clum A."/>
            <person name="Steindorff A."/>
            <person name="Ohm R."/>
            <person name="Martin F."/>
            <person name="Silar P."/>
            <person name="Natvig D."/>
            <person name="Lalanne C."/>
            <person name="Gautier V."/>
            <person name="Ament-Velasquez S.L."/>
            <person name="Kruys A."/>
            <person name="Hutchinson M.I."/>
            <person name="Powell A.J."/>
            <person name="Barry K."/>
            <person name="Miller A.N."/>
            <person name="Grigoriev I.V."/>
            <person name="Debuchy R."/>
            <person name="Gladieux P."/>
            <person name="Thoren M.H."/>
            <person name="Johannesson H."/>
        </authorList>
    </citation>
    <scope>NUCLEOTIDE SEQUENCE</scope>
    <source>
        <strain evidence="1">CBS 540.89</strain>
    </source>
</reference>
<organism evidence="1 2">
    <name type="scientific">Apiosordaria backusii</name>
    <dbReference type="NCBI Taxonomy" id="314023"/>
    <lineage>
        <taxon>Eukaryota</taxon>
        <taxon>Fungi</taxon>
        <taxon>Dikarya</taxon>
        <taxon>Ascomycota</taxon>
        <taxon>Pezizomycotina</taxon>
        <taxon>Sordariomycetes</taxon>
        <taxon>Sordariomycetidae</taxon>
        <taxon>Sordariales</taxon>
        <taxon>Lasiosphaeriaceae</taxon>
        <taxon>Apiosordaria</taxon>
    </lineage>
</organism>
<dbReference type="EMBL" id="JAUKTV010000013">
    <property type="protein sequence ID" value="KAK0718890.1"/>
    <property type="molecule type" value="Genomic_DNA"/>
</dbReference>
<keyword evidence="2" id="KW-1185">Reference proteome</keyword>
<comment type="caution">
    <text evidence="1">The sequence shown here is derived from an EMBL/GenBank/DDBJ whole genome shotgun (WGS) entry which is preliminary data.</text>
</comment>
<evidence type="ECO:0000313" key="1">
    <source>
        <dbReference type="EMBL" id="KAK0718890.1"/>
    </source>
</evidence>
<dbReference type="AlphaFoldDB" id="A0AA40AN78"/>
<dbReference type="Proteomes" id="UP001172159">
    <property type="component" value="Unassembled WGS sequence"/>
</dbReference>
<evidence type="ECO:0000313" key="2">
    <source>
        <dbReference type="Proteomes" id="UP001172159"/>
    </source>
</evidence>
<sequence>MRFPADWVAKEKTVRKRGRTSGVSAPWGRSTGLSEQSKVRGVINSIRLLNGTRPSCLLGHLVLPHSQDGDSRSPWLLGGDEAVTDVTAYTTDSGRAEAALRAPDAGRRCRLPWLQQMAQVAPWARPDEFQHENVSPATYWYRAGAQEFGLRALCVDPTGDSPQAPVKVEIRLCGTVSKQLVIGWSTIRWP</sequence>
<name>A0AA40AN78_9PEZI</name>
<protein>
    <submittedName>
        <fullName evidence="1">Uncharacterized protein</fullName>
    </submittedName>
</protein>
<accession>A0AA40AN78</accession>
<gene>
    <name evidence="1" type="ORF">B0T21DRAFT_351672</name>
</gene>
<proteinExistence type="predicted"/>